<comment type="caution">
    <text evidence="1">The sequence shown here is derived from an EMBL/GenBank/DDBJ whole genome shotgun (WGS) entry which is preliminary data.</text>
</comment>
<gene>
    <name evidence="1" type="ORF">LOSG293_110110</name>
</gene>
<keyword evidence="2" id="KW-1185">Reference proteome</keyword>
<protein>
    <submittedName>
        <fullName evidence="1">Uncharacterized protein</fullName>
    </submittedName>
</protein>
<evidence type="ECO:0000313" key="1">
    <source>
        <dbReference type="EMBL" id="GAK47695.1"/>
    </source>
</evidence>
<accession>A0A081BI27</accession>
<proteinExistence type="predicted"/>
<dbReference type="OrthoDB" id="2295305at2"/>
<dbReference type="EMBL" id="BBJM01000011">
    <property type="protein sequence ID" value="GAK47695.1"/>
    <property type="molecule type" value="Genomic_DNA"/>
</dbReference>
<dbReference type="Proteomes" id="UP000028700">
    <property type="component" value="Unassembled WGS sequence"/>
</dbReference>
<dbReference type="STRING" id="1291743.LOSG293_110110"/>
<dbReference type="RefSeq" id="WP_034527301.1">
    <property type="nucleotide sequence ID" value="NZ_BBAZ01000001.1"/>
</dbReference>
<name>A0A081BI27_9LACO</name>
<organism evidence="1 2">
    <name type="scientific">Secundilactobacillus oryzae JCM 18671</name>
    <dbReference type="NCBI Taxonomy" id="1291743"/>
    <lineage>
        <taxon>Bacteria</taxon>
        <taxon>Bacillati</taxon>
        <taxon>Bacillota</taxon>
        <taxon>Bacilli</taxon>
        <taxon>Lactobacillales</taxon>
        <taxon>Lactobacillaceae</taxon>
        <taxon>Secundilactobacillus</taxon>
    </lineage>
</organism>
<dbReference type="AlphaFoldDB" id="A0A081BI27"/>
<reference evidence="1" key="1">
    <citation type="journal article" date="2014" name="Genome Announc.">
        <title>Draft Genome Sequence of Lactobacillus oryzae Strain SG293T.</title>
        <authorList>
            <person name="Tanizawa Y."/>
            <person name="Fujisawa T."/>
            <person name="Mochizuki T."/>
            <person name="Kaminuma E."/>
            <person name="Nakamura Y."/>
            <person name="Tohno M."/>
        </authorList>
    </citation>
    <scope>NUCLEOTIDE SEQUENCE [LARGE SCALE GENOMIC DNA]</scope>
    <source>
        <strain evidence="1">SG293</strain>
    </source>
</reference>
<sequence>MATYYVKAKEVDTDGRRYFTDDLPVLDSADGLTEVTVPDVDQYPQYFLLFWNKGYYLDENDQIVSPGNLPDLTIGYLRDVINRQGIQLDSAISTANDLKKLTSNLTLQQTQLNSTLTEAQTTIKKLQGMAGSLTLQIATLQSKQTTGTEAK</sequence>
<evidence type="ECO:0000313" key="2">
    <source>
        <dbReference type="Proteomes" id="UP000028700"/>
    </source>
</evidence>